<sequence>MQRCSMLGRTGLVGLLVLGLGGCGIFGGGGGDELTGDALVQHNIEEYESLQAELERNRTEAMGKSATEAAAVGNRLFWLTFPTTDASLHSLDTVSGARVDYTFGVGNSNAWNWRASDSIVVTASQGGGGLAYNAYDINQPEKVLGTLGMPSPGGGIRWYAYAPDGNQVYIVESGATNMLLRWTVGAAQPESLFSLEEAGMSVGEFWDFGVEGNTAILIESGRVWSLDIAAKKATWLENETQATAAQWDSNGVFYLSATGPFFYANDTRKNRDIEAEIAASGYGLNSTYNAIHEYDQGGAGNGDDVAYIGRDGLFLFDLATGKTRPALLNARDNSIVYRNPVLLENGKLFVQGLESKSGATGAEGGWYEVDH</sequence>
<reference evidence="1 2" key="1">
    <citation type="submission" date="2019-04" db="EMBL/GenBank/DDBJ databases">
        <authorList>
            <person name="Li Y."/>
            <person name="Wang J."/>
        </authorList>
    </citation>
    <scope>NUCLEOTIDE SEQUENCE [LARGE SCALE GENOMIC DNA]</scope>
    <source>
        <strain evidence="1 2">DSM 14668</strain>
    </source>
</reference>
<dbReference type="AlphaFoldDB" id="A0A4U1JFR8"/>
<dbReference type="PROSITE" id="PS51257">
    <property type="entry name" value="PROKAR_LIPOPROTEIN"/>
    <property type="match status" value="1"/>
</dbReference>
<dbReference type="Proteomes" id="UP000309215">
    <property type="component" value="Unassembled WGS sequence"/>
</dbReference>
<name>A0A4U1JFR8_9BACT</name>
<organism evidence="1 2">
    <name type="scientific">Polyangium fumosum</name>
    <dbReference type="NCBI Taxonomy" id="889272"/>
    <lineage>
        <taxon>Bacteria</taxon>
        <taxon>Pseudomonadati</taxon>
        <taxon>Myxococcota</taxon>
        <taxon>Polyangia</taxon>
        <taxon>Polyangiales</taxon>
        <taxon>Polyangiaceae</taxon>
        <taxon>Polyangium</taxon>
    </lineage>
</organism>
<protein>
    <recommendedName>
        <fullName evidence="3">WD40 repeat domain-containing protein</fullName>
    </recommendedName>
</protein>
<accession>A0A4U1JFR8</accession>
<proteinExistence type="predicted"/>
<dbReference type="SUPFAM" id="SSF82171">
    <property type="entry name" value="DPP6 N-terminal domain-like"/>
    <property type="match status" value="1"/>
</dbReference>
<dbReference type="EMBL" id="SSMQ01000007">
    <property type="protein sequence ID" value="TKD10110.1"/>
    <property type="molecule type" value="Genomic_DNA"/>
</dbReference>
<evidence type="ECO:0000313" key="1">
    <source>
        <dbReference type="EMBL" id="TKD10110.1"/>
    </source>
</evidence>
<keyword evidence="2" id="KW-1185">Reference proteome</keyword>
<evidence type="ECO:0000313" key="2">
    <source>
        <dbReference type="Proteomes" id="UP000309215"/>
    </source>
</evidence>
<evidence type="ECO:0008006" key="3">
    <source>
        <dbReference type="Google" id="ProtNLM"/>
    </source>
</evidence>
<comment type="caution">
    <text evidence="1">The sequence shown here is derived from an EMBL/GenBank/DDBJ whole genome shotgun (WGS) entry which is preliminary data.</text>
</comment>
<gene>
    <name evidence="1" type="ORF">E8A74_08810</name>
</gene>
<dbReference type="RefSeq" id="WP_136928510.1">
    <property type="nucleotide sequence ID" value="NZ_SSMQ01000007.1"/>
</dbReference>
<dbReference type="OrthoDB" id="5506802at2"/>